<evidence type="ECO:0000256" key="1">
    <source>
        <dbReference type="ARBA" id="ARBA00004613"/>
    </source>
</evidence>
<organism evidence="5 6">
    <name type="scientific">Vogesella facilis</name>
    <dbReference type="NCBI Taxonomy" id="1655232"/>
    <lineage>
        <taxon>Bacteria</taxon>
        <taxon>Pseudomonadati</taxon>
        <taxon>Pseudomonadota</taxon>
        <taxon>Betaproteobacteria</taxon>
        <taxon>Neisseriales</taxon>
        <taxon>Chromobacteriaceae</taxon>
        <taxon>Vogesella</taxon>
    </lineage>
</organism>
<evidence type="ECO:0000259" key="3">
    <source>
        <dbReference type="Pfam" id="PF17803"/>
    </source>
</evidence>
<dbReference type="InterPro" id="IPR001343">
    <property type="entry name" value="Hemolysn_Ca-bd"/>
</dbReference>
<proteinExistence type="predicted"/>
<dbReference type="Pfam" id="PF17803">
    <property type="entry name" value="Cadherin_4"/>
    <property type="match status" value="1"/>
</dbReference>
<accession>A0ABV7RCT4</accession>
<dbReference type="PANTHER" id="PTHR38340:SF1">
    <property type="entry name" value="S-LAYER PROTEIN"/>
    <property type="match status" value="1"/>
</dbReference>
<dbReference type="NCBIfam" id="TIGR03661">
    <property type="entry name" value="T1SS_VCA0849"/>
    <property type="match status" value="1"/>
</dbReference>
<name>A0ABV7RCT4_9NEIS</name>
<evidence type="ECO:0000313" key="6">
    <source>
        <dbReference type="Proteomes" id="UP001595741"/>
    </source>
</evidence>
<dbReference type="PROSITE" id="PS00330">
    <property type="entry name" value="HEMOLYSIN_CALCIUM"/>
    <property type="match status" value="3"/>
</dbReference>
<feature type="domain" description="RapA2 cadherin-like" evidence="3">
    <location>
        <begin position="20"/>
        <end position="104"/>
    </location>
</feature>
<dbReference type="EMBL" id="JBHRXN010000011">
    <property type="protein sequence ID" value="MFC3531623.1"/>
    <property type="molecule type" value="Genomic_DNA"/>
</dbReference>
<dbReference type="InterPro" id="IPR019960">
    <property type="entry name" value="T1SS_VCA0849"/>
</dbReference>
<feature type="domain" description="Cadherin-like" evidence="4">
    <location>
        <begin position="696"/>
        <end position="745"/>
    </location>
</feature>
<keyword evidence="6" id="KW-1185">Reference proteome</keyword>
<dbReference type="PANTHER" id="PTHR38340">
    <property type="entry name" value="S-LAYER PROTEIN"/>
    <property type="match status" value="1"/>
</dbReference>
<dbReference type="Pfam" id="PF17892">
    <property type="entry name" value="Cadherin_5"/>
    <property type="match status" value="4"/>
</dbReference>
<dbReference type="InterPro" id="IPR011049">
    <property type="entry name" value="Serralysin-like_metalloprot_C"/>
</dbReference>
<feature type="domain" description="Cadherin-like" evidence="4">
    <location>
        <begin position="583"/>
        <end position="640"/>
    </location>
</feature>
<evidence type="ECO:0000259" key="4">
    <source>
        <dbReference type="Pfam" id="PF17892"/>
    </source>
</evidence>
<dbReference type="Gene3D" id="2.150.10.10">
    <property type="entry name" value="Serralysin-like metalloprotease, C-terminal"/>
    <property type="match status" value="2"/>
</dbReference>
<reference evidence="6" key="1">
    <citation type="journal article" date="2019" name="Int. J. Syst. Evol. Microbiol.">
        <title>The Global Catalogue of Microorganisms (GCM) 10K type strain sequencing project: providing services to taxonomists for standard genome sequencing and annotation.</title>
        <authorList>
            <consortium name="The Broad Institute Genomics Platform"/>
            <consortium name="The Broad Institute Genome Sequencing Center for Infectious Disease"/>
            <person name="Wu L."/>
            <person name="Ma J."/>
        </authorList>
    </citation>
    <scope>NUCLEOTIDE SEQUENCE [LARGE SCALE GENOMIC DNA]</scope>
    <source>
        <strain evidence="6">KCTC 42742</strain>
    </source>
</reference>
<dbReference type="InterPro" id="IPR040853">
    <property type="entry name" value="RapA2_cadherin-like"/>
</dbReference>
<dbReference type="InterPro" id="IPR050557">
    <property type="entry name" value="RTX_toxin/Mannuronan_C5-epim"/>
</dbReference>
<dbReference type="Pfam" id="PF00353">
    <property type="entry name" value="HemolysinCabind"/>
    <property type="match status" value="3"/>
</dbReference>
<dbReference type="PRINTS" id="PR00313">
    <property type="entry name" value="CABNDNGRPT"/>
</dbReference>
<gene>
    <name evidence="5" type="ORF">ACFOLG_05435</name>
</gene>
<dbReference type="InterPro" id="IPR041690">
    <property type="entry name" value="Cadherin_5"/>
</dbReference>
<protein>
    <submittedName>
        <fullName evidence="5">Tandem-95 repeat protein</fullName>
    </submittedName>
</protein>
<comment type="subcellular location">
    <subcellularLocation>
        <location evidence="1">Secreted</location>
    </subcellularLocation>
</comment>
<feature type="domain" description="Cadherin-like" evidence="4">
    <location>
        <begin position="800"/>
        <end position="850"/>
    </location>
</feature>
<feature type="non-terminal residue" evidence="5">
    <location>
        <position position="1"/>
    </location>
</feature>
<sequence length="1240" mass="127307">GEVPSVSYTVSDGDSTDTSTLSISVNPLDDLSVLQGDVDSAAEDHVVAGNVLDNDSDIDSNLTVASFTVDTNGDGVAESFSAGQSAVIAGKGSLTLGADGEYSFTPQGNWSGQVPQVTYTTNTGSSAELSIKVTPVADAPALSLVSNDVVSSLNFEDVSLPGSGWSGDVQINNVSGASTIGSWNTLNGDGTVEVGSESIYVAGGDSSNQVLEIEGNAGDSTLFTTFHADAGSFFELEFDIAARSGHVDSSGLSISIVKLDGAGNPIAGSEKVLYTFDPTSGGWVRDQQVGISIESSGDYRLVFTAENADTYGAILDNITFSSLDNKGYENSFFNLSEINAALTDTDGSEVLSVELSGLPAGAVLKDGNGHQATVAADGKLDVSGWSLNSLQIKVDEPGQYTLTVTATSSEVVNGQVVDSASSQTSFPISVLDVAAFTDANEVVSVAEDTTLQGNVLTGTSSVEGAVSVLSFSVNGQSYAAGDSVTLNGVGQLQIKADGSYVFTPAANYNGSVPTVTYTVSDGETSDTSTLKISVTPVTDGFSDANEVVSITEDTTLEANVLVGTSSVDGQVRISSFQIGSTSYTAGQTASISGVGTLKLNSDGSYVFTPAANYNGAVPTVTYTVSDGVSTDTSTLKITVTPVIDTFTDANEVVSVAEDNTLQGSVLTGTSSVEGQVRISSFSIGDSSYSAGQTASISGVGSLKLNSDGSYVFTPAANYYGSVPTVTYVVSDGVSTDSSTLNITVTPVIDTFTDANEVVTVPEDGVLTGTVLTGTSSVEGAVSVSSFSVAGSSYTAGQTATISNIGTLKINADGSYVFTPVKDFNGPVPTVNYTVTDGKTSDASTLSISVTAVEDTPVSYSSSSAYWQMNYAPNSNSFDMKVKNGTMTLAVGESLHWDVLVTDSDQNATLTLINKSLPVGTTLSYERLYAENGEVMLRVYLTVTGSSAVSLSQDNQFFINVAGADGAALLINSDEYVGVHPNNEYNYSTQFDNGAASQWDDTDWLSSNNKGGELANSTSTQDGVTVSYGSGEDIVYGTTGGDTLNGGNDNDFLDGRAGNDTLHGDAGNDVVLGGHGNDTLYGDAGNDYLDGGRGSDTLYGGSGTDTLKGGDDSDTLIGGAGNDTLTGGSGIDTFKWELGDNGTVSAPAKDTITDFKAGIGGDVLDLKDLLQGENSNNLGNYLHFTKDSSDNVVVQVSSTGNIASGYDQTITLNNVHLGDLGGNDQQIISNLLKNANLKVDM</sequence>
<dbReference type="RefSeq" id="WP_386089330.1">
    <property type="nucleotide sequence ID" value="NZ_JBHRXN010000011.1"/>
</dbReference>
<evidence type="ECO:0000313" key="5">
    <source>
        <dbReference type="EMBL" id="MFC3531623.1"/>
    </source>
</evidence>
<dbReference type="InterPro" id="IPR018511">
    <property type="entry name" value="Hemolysin-typ_Ca-bd_CS"/>
</dbReference>
<keyword evidence="2" id="KW-0964">Secreted</keyword>
<dbReference type="SUPFAM" id="SSF51120">
    <property type="entry name" value="beta-Roll"/>
    <property type="match status" value="2"/>
</dbReference>
<dbReference type="NCBIfam" id="NF012211">
    <property type="entry name" value="tand_rpt_95"/>
    <property type="match status" value="4"/>
</dbReference>
<comment type="caution">
    <text evidence="5">The sequence shown here is derived from an EMBL/GenBank/DDBJ whole genome shotgun (WGS) entry which is preliminary data.</text>
</comment>
<evidence type="ECO:0000256" key="2">
    <source>
        <dbReference type="ARBA" id="ARBA00022525"/>
    </source>
</evidence>
<feature type="domain" description="Cadherin-like" evidence="4">
    <location>
        <begin position="484"/>
        <end position="535"/>
    </location>
</feature>
<dbReference type="Gene3D" id="2.60.40.1200">
    <property type="match status" value="5"/>
</dbReference>
<dbReference type="Proteomes" id="UP001595741">
    <property type="component" value="Unassembled WGS sequence"/>
</dbReference>